<evidence type="ECO:0000313" key="3">
    <source>
        <dbReference type="Proteomes" id="UP000295260"/>
    </source>
</evidence>
<dbReference type="RefSeq" id="WP_133532427.1">
    <property type="nucleotide sequence ID" value="NZ_SNXR01000012.1"/>
</dbReference>
<dbReference type="Proteomes" id="UP000295260">
    <property type="component" value="Unassembled WGS sequence"/>
</dbReference>
<dbReference type="EMBL" id="SNXR01000012">
    <property type="protein sequence ID" value="TDP60135.1"/>
    <property type="molecule type" value="Genomic_DNA"/>
</dbReference>
<feature type="chain" id="PRO_5020423049" description="6-bladed beta-propeller protein" evidence="1">
    <location>
        <begin position="19"/>
        <end position="466"/>
    </location>
</feature>
<name>A0A4R6QCQ8_9FLAO</name>
<evidence type="ECO:0000256" key="1">
    <source>
        <dbReference type="SAM" id="SignalP"/>
    </source>
</evidence>
<gene>
    <name evidence="2" type="ORF">BC748_1110</name>
</gene>
<evidence type="ECO:0000313" key="2">
    <source>
        <dbReference type="EMBL" id="TDP60135.1"/>
    </source>
</evidence>
<protein>
    <recommendedName>
        <fullName evidence="4">6-bladed beta-propeller protein</fullName>
    </recommendedName>
</protein>
<keyword evidence="1" id="KW-0732">Signal</keyword>
<feature type="signal peptide" evidence="1">
    <location>
        <begin position="1"/>
        <end position="18"/>
    </location>
</feature>
<dbReference type="OrthoDB" id="1184750at2"/>
<comment type="caution">
    <text evidence="2">The sequence shown here is derived from an EMBL/GenBank/DDBJ whole genome shotgun (WGS) entry which is preliminary data.</text>
</comment>
<reference evidence="2 3" key="1">
    <citation type="submission" date="2019-03" db="EMBL/GenBank/DDBJ databases">
        <title>Genomic Encyclopedia of Archaeal and Bacterial Type Strains, Phase II (KMG-II): from individual species to whole genera.</title>
        <authorList>
            <person name="Goeker M."/>
        </authorList>
    </citation>
    <scope>NUCLEOTIDE SEQUENCE [LARGE SCALE GENOMIC DNA]</scope>
    <source>
        <strain evidence="2 3">DSM 25687</strain>
    </source>
</reference>
<keyword evidence="3" id="KW-1185">Reference proteome</keyword>
<evidence type="ECO:0008006" key="4">
    <source>
        <dbReference type="Google" id="ProtNLM"/>
    </source>
</evidence>
<proteinExistence type="predicted"/>
<accession>A0A4R6QCQ8</accession>
<sequence length="466" mass="54275">MKKIIFILLFMSVQLSSAVELFSYKLNENEKLEGNFSLVVNDKETCHFLFIKNTESKKYIVKSCILSSERKIKQLDDLVLEVEPNFYTSHTNGDVLTVSSYDEKKEMLTVIDFNMATGKSNFQNLNNFKPDLYFNQNNRSILVNLGKNDVYVQVITNTKSTEKKVFNIPESIIKDYKNIKNGRYPIEGINQSEFVKNGSINKSRAYLGADNLYFTTSKDDSQTGVLKFDLNTDVVKSQSIDYNFNSPYIDRNTFIFDEKLYVSSLSANDVVIKSFNLLNNSENGKLSVMNDLSNIVDNTVVQDYFSQTKLANLKTTITVNKTIDNLYKIRIDRVNKFAYMYNYNWWWQHQFMRMQMQMMQMNQIRSLSMPGGFGPSAADFDDDLIMISSKAKEYNYFEFVVDANFIPQKNSTSETKYKNFEIDELIKEFENNSSIKKFAPAFLKDEMRYIYQNNKTKEIIIDFKKI</sequence>
<organism evidence="2 3">
    <name type="scientific">Flavobacterium dankookense</name>
    <dbReference type="NCBI Taxonomy" id="706186"/>
    <lineage>
        <taxon>Bacteria</taxon>
        <taxon>Pseudomonadati</taxon>
        <taxon>Bacteroidota</taxon>
        <taxon>Flavobacteriia</taxon>
        <taxon>Flavobacteriales</taxon>
        <taxon>Flavobacteriaceae</taxon>
        <taxon>Flavobacterium</taxon>
    </lineage>
</organism>
<dbReference type="AlphaFoldDB" id="A0A4R6QCQ8"/>